<name>A0ABV0C0U5_9SPHI</name>
<sequence>MYKILLSGLFVLSLTSCNSYKYATEGSARQSNLTMYVVKSQLIKGTTTQDELLKLFGSPNLVSKNKSNNEVWSYNKMSTENKAGSTDFFTGQRASQSSSSKSFDLIITFDGHDVITDYSVVSTAY</sequence>
<reference evidence="1 2" key="1">
    <citation type="submission" date="2024-04" db="EMBL/GenBank/DDBJ databases">
        <title>WGS of bacteria from Torrens River.</title>
        <authorList>
            <person name="Wyrsch E.R."/>
            <person name="Drigo B."/>
        </authorList>
    </citation>
    <scope>NUCLEOTIDE SEQUENCE [LARGE SCALE GENOMIC DNA]</scope>
    <source>
        <strain evidence="1 2">TWI391</strain>
    </source>
</reference>
<organism evidence="1 2">
    <name type="scientific">Sphingobacterium kitahiroshimense</name>
    <dbReference type="NCBI Taxonomy" id="470446"/>
    <lineage>
        <taxon>Bacteria</taxon>
        <taxon>Pseudomonadati</taxon>
        <taxon>Bacteroidota</taxon>
        <taxon>Sphingobacteriia</taxon>
        <taxon>Sphingobacteriales</taxon>
        <taxon>Sphingobacteriaceae</taxon>
        <taxon>Sphingobacterium</taxon>
    </lineage>
</organism>
<evidence type="ECO:0008006" key="3">
    <source>
        <dbReference type="Google" id="ProtNLM"/>
    </source>
</evidence>
<gene>
    <name evidence="1" type="ORF">ABE541_25440</name>
</gene>
<dbReference type="Proteomes" id="UP001409291">
    <property type="component" value="Unassembled WGS sequence"/>
</dbReference>
<dbReference type="EMBL" id="JBDJNQ010000021">
    <property type="protein sequence ID" value="MEN5380630.1"/>
    <property type="molecule type" value="Genomic_DNA"/>
</dbReference>
<keyword evidence="2" id="KW-1185">Reference proteome</keyword>
<dbReference type="RefSeq" id="WP_346583522.1">
    <property type="nucleotide sequence ID" value="NZ_JBDJNQ010000021.1"/>
</dbReference>
<comment type="caution">
    <text evidence="1">The sequence shown here is derived from an EMBL/GenBank/DDBJ whole genome shotgun (WGS) entry which is preliminary data.</text>
</comment>
<dbReference type="PROSITE" id="PS51257">
    <property type="entry name" value="PROKAR_LIPOPROTEIN"/>
    <property type="match status" value="1"/>
</dbReference>
<proteinExistence type="predicted"/>
<protein>
    <recommendedName>
        <fullName evidence="3">Lipoprotein SmpA/OmlA domain-containing protein</fullName>
    </recommendedName>
</protein>
<evidence type="ECO:0000313" key="1">
    <source>
        <dbReference type="EMBL" id="MEN5380630.1"/>
    </source>
</evidence>
<accession>A0ABV0C0U5</accession>
<evidence type="ECO:0000313" key="2">
    <source>
        <dbReference type="Proteomes" id="UP001409291"/>
    </source>
</evidence>